<keyword evidence="4" id="KW-1185">Reference proteome</keyword>
<evidence type="ECO:0000313" key="4">
    <source>
        <dbReference type="Proteomes" id="UP000758155"/>
    </source>
</evidence>
<feature type="domain" description="Peptidase A1" evidence="2">
    <location>
        <begin position="29"/>
        <end position="385"/>
    </location>
</feature>
<gene>
    <name evidence="3" type="ORF">E8E12_000101</name>
</gene>
<dbReference type="Proteomes" id="UP000758155">
    <property type="component" value="Unassembled WGS sequence"/>
</dbReference>
<organism evidence="3 4">
    <name type="scientific">Didymella heteroderae</name>
    <dbReference type="NCBI Taxonomy" id="1769908"/>
    <lineage>
        <taxon>Eukaryota</taxon>
        <taxon>Fungi</taxon>
        <taxon>Dikarya</taxon>
        <taxon>Ascomycota</taxon>
        <taxon>Pezizomycotina</taxon>
        <taxon>Dothideomycetes</taxon>
        <taxon>Pleosporomycetidae</taxon>
        <taxon>Pleosporales</taxon>
        <taxon>Pleosporineae</taxon>
        <taxon>Didymellaceae</taxon>
        <taxon>Didymella</taxon>
    </lineage>
</organism>
<evidence type="ECO:0000256" key="1">
    <source>
        <dbReference type="SAM" id="Phobius"/>
    </source>
</evidence>
<evidence type="ECO:0000313" key="3">
    <source>
        <dbReference type="EMBL" id="KAF3026312.1"/>
    </source>
</evidence>
<comment type="caution">
    <text evidence="3">The sequence shown here is derived from an EMBL/GenBank/DDBJ whole genome shotgun (WGS) entry which is preliminary data.</text>
</comment>
<dbReference type="PROSITE" id="PS51767">
    <property type="entry name" value="PEPTIDASE_A1"/>
    <property type="match status" value="1"/>
</dbReference>
<dbReference type="OrthoDB" id="4074350at2759"/>
<accession>A0A9P4WF79</accession>
<feature type="transmembrane region" description="Helical" evidence="1">
    <location>
        <begin position="417"/>
        <end position="438"/>
    </location>
</feature>
<dbReference type="AlphaFoldDB" id="A0A9P4WF79"/>
<evidence type="ECO:0000259" key="2">
    <source>
        <dbReference type="PROSITE" id="PS51767"/>
    </source>
</evidence>
<dbReference type="InterPro" id="IPR021109">
    <property type="entry name" value="Peptidase_aspartic_dom_sf"/>
</dbReference>
<keyword evidence="1" id="KW-0472">Membrane</keyword>
<protein>
    <recommendedName>
        <fullName evidence="2">Peptidase A1 domain-containing protein</fullName>
    </recommendedName>
</protein>
<dbReference type="InterPro" id="IPR033121">
    <property type="entry name" value="PEPTIDASE_A1"/>
</dbReference>
<reference evidence="3" key="1">
    <citation type="submission" date="2019-04" db="EMBL/GenBank/DDBJ databases">
        <title>Sequencing of skin fungus with MAO and IRED activity.</title>
        <authorList>
            <person name="Marsaioli A.J."/>
            <person name="Bonatto J.M.C."/>
            <person name="Reis Junior O."/>
        </authorList>
    </citation>
    <scope>NUCLEOTIDE SEQUENCE</scope>
    <source>
        <strain evidence="3">28M1</strain>
    </source>
</reference>
<keyword evidence="1" id="KW-1133">Transmembrane helix</keyword>
<dbReference type="SUPFAM" id="SSF50630">
    <property type="entry name" value="Acid proteases"/>
    <property type="match status" value="1"/>
</dbReference>
<name>A0A9P4WF79_9PLEO</name>
<dbReference type="Gene3D" id="2.40.70.10">
    <property type="entry name" value="Acid Proteases"/>
    <property type="match status" value="1"/>
</dbReference>
<sequence length="533" mass="55277">MATRAPLPIAVRPSGSFDGADGAWSTFNFNVGGDGGSRLGQNFKMLPSTSRSTTLLPLEAAWCDTPSPSQCAERRGVLPYNSQQGLGYQPNASSHYQSLGLFNLEVSVPALTPPESGRYGLTSIGAGLAAVDGLVLDGQLVAGYVAEEPFLSSVGLANTLIDVGAGGLGSYLAGLNASGLIPSLSYSYTAGAKYRDKGVPGSLVLGGYDRSRLDGGVSISMPGPTNSTLVAGVQSITISSSAPAGGNVYSATAGSSGFFAVIDSSSPYLWLPPAVCDAFERAFALTYDSASGRYLVNDTARERNRARGMLVSLQVGNAVEAGAGSVSIDMPYDAFDLEAGFPLFPTATRYFPIRRAVGGVSVVGRVFLQEAMLVVDYGHRNFTVARARFPSPLPPADIVAIAGPQASGRARASKTNAIAVALPIVCVALFVALAMALWHFRCRSARRASGAGEGAPMGAGSAHPLEADTSREQFELESPLGNEDKSAYFNPASVFPTRPAEKPTASAVEVAELPAEVPPLTADGRNGVFKEMN</sequence>
<proteinExistence type="predicted"/>
<dbReference type="EMBL" id="SWKV01000427">
    <property type="protein sequence ID" value="KAF3026312.1"/>
    <property type="molecule type" value="Genomic_DNA"/>
</dbReference>
<keyword evidence="1" id="KW-0812">Transmembrane</keyword>